<reference evidence="3" key="1">
    <citation type="submission" date="2014-04" db="EMBL/GenBank/DDBJ databases">
        <title>Evolutionary Origins and Diversification of the Mycorrhizal Mutualists.</title>
        <authorList>
            <consortium name="DOE Joint Genome Institute"/>
            <consortium name="Mycorrhizal Genomics Consortium"/>
            <person name="Kohler A."/>
            <person name="Kuo A."/>
            <person name="Nagy L.G."/>
            <person name="Floudas D."/>
            <person name="Copeland A."/>
            <person name="Barry K.W."/>
            <person name="Cichocki N."/>
            <person name="Veneault-Fourrey C."/>
            <person name="LaButti K."/>
            <person name="Lindquist E.A."/>
            <person name="Lipzen A."/>
            <person name="Lundell T."/>
            <person name="Morin E."/>
            <person name="Murat C."/>
            <person name="Riley R."/>
            <person name="Ohm R."/>
            <person name="Sun H."/>
            <person name="Tunlid A."/>
            <person name="Henrissat B."/>
            <person name="Grigoriev I.V."/>
            <person name="Hibbett D.S."/>
            <person name="Martin F."/>
        </authorList>
    </citation>
    <scope>NUCLEOTIDE SEQUENCE [LARGE SCALE GENOMIC DNA]</scope>
    <source>
        <strain evidence="3">FD-334 SS-4</strain>
    </source>
</reference>
<feature type="compositionally biased region" description="Basic and acidic residues" evidence="1">
    <location>
        <begin position="20"/>
        <end position="32"/>
    </location>
</feature>
<gene>
    <name evidence="2" type="ORF">HYPSUDRAFT_205047</name>
</gene>
<dbReference type="Proteomes" id="UP000054270">
    <property type="component" value="Unassembled WGS sequence"/>
</dbReference>
<evidence type="ECO:0000313" key="3">
    <source>
        <dbReference type="Proteomes" id="UP000054270"/>
    </source>
</evidence>
<sequence length="426" mass="46232">MITESIDSAIPDAQGCQSVRGEKVDQVKESRTDSPLSIAADQMYASPPRGGLSSPNDAEINDVQFPGDFRMGEADAPDTCLWRAVLPARTAHARSPRYVSGWPAPILSLRGTSSTYTLTASCWRISTTVVIHVVSHNSRSSQFTRDTLPLARCSFHSHDLLATPPTSLRARHNSHSASARRPNRRVPAGACTCVAGLSCSVQRGRSLRHCTPSRTEFVRAAPLDRLLRRGGMCWCSHRPTRLARRLPWISDRSPPPSAICASAGRRVGLLRLFTTGQPALGRASPLQCLPHPPVSRTRVRRLSGPHILQFAVHGPAPVDAVPGARACAEHGRGRVAPSLSHLAFRHTSARRRNGQEFIVGTRAVHRPVQRLPRLAGPGRRAVCPWKLSAGEQGADAVRLSASTAVAEKPMRCRARAPSVWTSALFE</sequence>
<keyword evidence="3" id="KW-1185">Reference proteome</keyword>
<protein>
    <submittedName>
        <fullName evidence="2">Uncharacterized protein</fullName>
    </submittedName>
</protein>
<evidence type="ECO:0000313" key="2">
    <source>
        <dbReference type="EMBL" id="KJA18816.1"/>
    </source>
</evidence>
<organism evidence="2 3">
    <name type="scientific">Hypholoma sublateritium (strain FD-334 SS-4)</name>
    <dbReference type="NCBI Taxonomy" id="945553"/>
    <lineage>
        <taxon>Eukaryota</taxon>
        <taxon>Fungi</taxon>
        <taxon>Dikarya</taxon>
        <taxon>Basidiomycota</taxon>
        <taxon>Agaricomycotina</taxon>
        <taxon>Agaricomycetes</taxon>
        <taxon>Agaricomycetidae</taxon>
        <taxon>Agaricales</taxon>
        <taxon>Agaricineae</taxon>
        <taxon>Strophariaceae</taxon>
        <taxon>Hypholoma</taxon>
    </lineage>
</organism>
<feature type="region of interest" description="Disordered" evidence="1">
    <location>
        <begin position="1"/>
        <end position="57"/>
    </location>
</feature>
<evidence type="ECO:0000256" key="1">
    <source>
        <dbReference type="SAM" id="MobiDB-lite"/>
    </source>
</evidence>
<accession>A0A0D2NPX5</accession>
<name>A0A0D2NPX5_HYPSF</name>
<proteinExistence type="predicted"/>
<dbReference type="EMBL" id="KN817584">
    <property type="protein sequence ID" value="KJA18816.1"/>
    <property type="molecule type" value="Genomic_DNA"/>
</dbReference>
<dbReference type="AlphaFoldDB" id="A0A0D2NPX5"/>